<feature type="domain" description="AAA-type ATPase N-terminal" evidence="7">
    <location>
        <begin position="36"/>
        <end position="131"/>
    </location>
</feature>
<comment type="similarity">
    <text evidence="4">Belongs to the AAA ATPase family.</text>
</comment>
<dbReference type="SUPFAM" id="SSF52540">
    <property type="entry name" value="P-loop containing nucleoside triphosphate hydrolases"/>
    <property type="match status" value="1"/>
</dbReference>
<protein>
    <submittedName>
        <fullName evidence="9">Aaa-atpase</fullName>
    </submittedName>
</protein>
<keyword evidence="10" id="KW-1185">Reference proteome</keyword>
<comment type="caution">
    <text evidence="9">The sequence shown here is derived from an EMBL/GenBank/DDBJ whole genome shotgun (WGS) entry which is preliminary data.</text>
</comment>
<evidence type="ECO:0000256" key="3">
    <source>
        <dbReference type="ARBA" id="ARBA00022842"/>
    </source>
</evidence>
<evidence type="ECO:0000256" key="4">
    <source>
        <dbReference type="RuleBase" id="RU003651"/>
    </source>
</evidence>
<proteinExistence type="inferred from homology"/>
<dbReference type="Pfam" id="PF25568">
    <property type="entry name" value="AAA_lid_At3g28540"/>
    <property type="match status" value="1"/>
</dbReference>
<keyword evidence="4" id="KW-0067">ATP-binding</keyword>
<dbReference type="Proteomes" id="UP000237347">
    <property type="component" value="Unassembled WGS sequence"/>
</dbReference>
<evidence type="ECO:0000256" key="1">
    <source>
        <dbReference type="ARBA" id="ARBA00001946"/>
    </source>
</evidence>
<accession>A0AAW0LQ80</accession>
<dbReference type="GO" id="GO:0016887">
    <property type="term" value="F:ATP hydrolysis activity"/>
    <property type="evidence" value="ECO:0007669"/>
    <property type="project" value="InterPro"/>
</dbReference>
<evidence type="ECO:0000256" key="2">
    <source>
        <dbReference type="ARBA" id="ARBA00022801"/>
    </source>
</evidence>
<dbReference type="Gene3D" id="6.10.280.40">
    <property type="match status" value="1"/>
</dbReference>
<evidence type="ECO:0000256" key="5">
    <source>
        <dbReference type="SAM" id="MobiDB-lite"/>
    </source>
</evidence>
<dbReference type="InterPro" id="IPR025753">
    <property type="entry name" value="AAA_N_dom"/>
</dbReference>
<evidence type="ECO:0000259" key="8">
    <source>
        <dbReference type="Pfam" id="PF25568"/>
    </source>
</evidence>
<evidence type="ECO:0000259" key="7">
    <source>
        <dbReference type="Pfam" id="PF14363"/>
    </source>
</evidence>
<dbReference type="InterPro" id="IPR003959">
    <property type="entry name" value="ATPase_AAA_core"/>
</dbReference>
<evidence type="ECO:0000259" key="6">
    <source>
        <dbReference type="Pfam" id="PF00004"/>
    </source>
</evidence>
<dbReference type="InterPro" id="IPR050747">
    <property type="entry name" value="Mitochondrial_chaperone_BCS1"/>
</dbReference>
<evidence type="ECO:0000313" key="9">
    <source>
        <dbReference type="EMBL" id="KAK7853375.1"/>
    </source>
</evidence>
<dbReference type="GO" id="GO:0005524">
    <property type="term" value="F:ATP binding"/>
    <property type="evidence" value="ECO:0007669"/>
    <property type="project" value="UniProtKB-KW"/>
</dbReference>
<dbReference type="PANTHER" id="PTHR23070">
    <property type="entry name" value="BCS1 AAA-TYPE ATPASE"/>
    <property type="match status" value="1"/>
</dbReference>
<dbReference type="PROSITE" id="PS00674">
    <property type="entry name" value="AAA"/>
    <property type="match status" value="1"/>
</dbReference>
<dbReference type="InterPro" id="IPR003960">
    <property type="entry name" value="ATPase_AAA_CS"/>
</dbReference>
<keyword evidence="3" id="KW-0460">Magnesium</keyword>
<reference evidence="9 10" key="1">
    <citation type="journal article" date="2018" name="Sci. Data">
        <title>The draft genome sequence of cork oak.</title>
        <authorList>
            <person name="Ramos A.M."/>
            <person name="Usie A."/>
            <person name="Barbosa P."/>
            <person name="Barros P.M."/>
            <person name="Capote T."/>
            <person name="Chaves I."/>
            <person name="Simoes F."/>
            <person name="Abreu I."/>
            <person name="Carrasquinho I."/>
            <person name="Faro C."/>
            <person name="Guimaraes J.B."/>
            <person name="Mendonca D."/>
            <person name="Nobrega F."/>
            <person name="Rodrigues L."/>
            <person name="Saibo N.J.M."/>
            <person name="Varela M.C."/>
            <person name="Egas C."/>
            <person name="Matos J."/>
            <person name="Miguel C.M."/>
            <person name="Oliveira M.M."/>
            <person name="Ricardo C.P."/>
            <person name="Goncalves S."/>
        </authorList>
    </citation>
    <scope>NUCLEOTIDE SEQUENCE [LARGE SCALE GENOMIC DNA]</scope>
    <source>
        <strain evidence="10">cv. HL8</strain>
    </source>
</reference>
<feature type="domain" description="ATPase AAA-type core" evidence="6">
    <location>
        <begin position="243"/>
        <end position="277"/>
    </location>
</feature>
<name>A0AAW0LQ80_QUESU</name>
<gene>
    <name evidence="9" type="ORF">CFP56_036098</name>
</gene>
<sequence>MSSFLKNLPSTSSLVAAYASISTFLMLLKSMFDLMVPAKARESIIAIVQEHIISRFFTSFTFVIEDEWEFGDNALFRAAMVYLPTKIGPSTQTVLLGFKEKHKFETPPETGVPVWGHVVDKFENMKLKWTLKSKKSKNMFYSRERKFFHLTCNKNHRDKVMKNYFPHVALTARSILNNRKGLRIYTYDQNHRYWESTAFKHPSTFATLAMEPDLKKSIMEDLDMFVNRKVFFERVGRTWKRGYLLYGPPGTGKSSLVAAIANHVRYNIYDLQLGTVTLSGLLNFIDGLWSSCGEERIIIFTTNFREKLDPALRRPGRMDVHINMGYCTPAGFRVLVSTYLGIQEHDLFGKIEKLIQAVEITPAEVAQQIMKSDQPEVALESLVEFLSAKKNEVDEAKTKKELKDTKQEEKLSTKKNGVDEAMTKKEEKDTKQEEKLSGDQDSGQPSESEMRSIYLT</sequence>
<feature type="domain" description="AAA+ ATPase At3g28540-like C-terminal" evidence="8">
    <location>
        <begin position="327"/>
        <end position="398"/>
    </location>
</feature>
<dbReference type="EMBL" id="PKMF04000066">
    <property type="protein sequence ID" value="KAK7853375.1"/>
    <property type="molecule type" value="Genomic_DNA"/>
</dbReference>
<dbReference type="InterPro" id="IPR027417">
    <property type="entry name" value="P-loop_NTPase"/>
</dbReference>
<feature type="compositionally biased region" description="Basic and acidic residues" evidence="5">
    <location>
        <begin position="394"/>
        <end position="438"/>
    </location>
</feature>
<dbReference type="Pfam" id="PF00004">
    <property type="entry name" value="AAA"/>
    <property type="match status" value="1"/>
</dbReference>
<keyword evidence="4" id="KW-0547">Nucleotide-binding</keyword>
<dbReference type="Pfam" id="PF14363">
    <property type="entry name" value="AAA_assoc"/>
    <property type="match status" value="1"/>
</dbReference>
<comment type="cofactor">
    <cofactor evidence="1">
        <name>Mg(2+)</name>
        <dbReference type="ChEBI" id="CHEBI:18420"/>
    </cofactor>
</comment>
<evidence type="ECO:0000313" key="10">
    <source>
        <dbReference type="Proteomes" id="UP000237347"/>
    </source>
</evidence>
<feature type="region of interest" description="Disordered" evidence="5">
    <location>
        <begin position="394"/>
        <end position="456"/>
    </location>
</feature>
<keyword evidence="2" id="KW-0378">Hydrolase</keyword>
<dbReference type="InterPro" id="IPR058017">
    <property type="entry name" value="At3g28540-like_C"/>
</dbReference>
<organism evidence="9 10">
    <name type="scientific">Quercus suber</name>
    <name type="common">Cork oak</name>
    <dbReference type="NCBI Taxonomy" id="58331"/>
    <lineage>
        <taxon>Eukaryota</taxon>
        <taxon>Viridiplantae</taxon>
        <taxon>Streptophyta</taxon>
        <taxon>Embryophyta</taxon>
        <taxon>Tracheophyta</taxon>
        <taxon>Spermatophyta</taxon>
        <taxon>Magnoliopsida</taxon>
        <taxon>eudicotyledons</taxon>
        <taxon>Gunneridae</taxon>
        <taxon>Pentapetalae</taxon>
        <taxon>rosids</taxon>
        <taxon>fabids</taxon>
        <taxon>Fagales</taxon>
        <taxon>Fagaceae</taxon>
        <taxon>Quercus</taxon>
    </lineage>
</organism>
<dbReference type="Gene3D" id="3.40.50.300">
    <property type="entry name" value="P-loop containing nucleotide triphosphate hydrolases"/>
    <property type="match status" value="2"/>
</dbReference>
<dbReference type="AlphaFoldDB" id="A0AAW0LQ80"/>